<evidence type="ECO:0000259" key="1">
    <source>
        <dbReference type="Pfam" id="PF01408"/>
    </source>
</evidence>
<organism evidence="3 4">
    <name type="scientific">Anaerohalosphaera lusitana</name>
    <dbReference type="NCBI Taxonomy" id="1936003"/>
    <lineage>
        <taxon>Bacteria</taxon>
        <taxon>Pseudomonadati</taxon>
        <taxon>Planctomycetota</taxon>
        <taxon>Phycisphaerae</taxon>
        <taxon>Sedimentisphaerales</taxon>
        <taxon>Anaerohalosphaeraceae</taxon>
        <taxon>Anaerohalosphaera</taxon>
    </lineage>
</organism>
<dbReference type="InterPro" id="IPR036291">
    <property type="entry name" value="NAD(P)-bd_dom_sf"/>
</dbReference>
<keyword evidence="3" id="KW-0560">Oxidoreductase</keyword>
<dbReference type="InterPro" id="IPR006311">
    <property type="entry name" value="TAT_signal"/>
</dbReference>
<dbReference type="PANTHER" id="PTHR43818:SF5">
    <property type="entry name" value="OXIDOREDUCTASE FAMILY PROTEIN"/>
    <property type="match status" value="1"/>
</dbReference>
<dbReference type="EMBL" id="CP019791">
    <property type="protein sequence ID" value="AQT69279.1"/>
    <property type="molecule type" value="Genomic_DNA"/>
</dbReference>
<protein>
    <submittedName>
        <fullName evidence="3">4-carboxy-2-hydroxymuconate-6-semialdehyde dehydrogenase</fullName>
        <ecNumber evidence="3">1.1.1.312</ecNumber>
    </submittedName>
</protein>
<dbReference type="AlphaFoldDB" id="A0A1U9NMZ8"/>
<evidence type="ECO:0000313" key="3">
    <source>
        <dbReference type="EMBL" id="AQT69279.1"/>
    </source>
</evidence>
<dbReference type="GO" id="GO:0000166">
    <property type="term" value="F:nucleotide binding"/>
    <property type="evidence" value="ECO:0007669"/>
    <property type="project" value="InterPro"/>
</dbReference>
<dbReference type="OrthoDB" id="9788246at2"/>
<dbReference type="NCBIfam" id="TIGR01409">
    <property type="entry name" value="TAT_signal_seq"/>
    <property type="match status" value="1"/>
</dbReference>
<dbReference type="STRING" id="1936003.STSP2_02468"/>
<dbReference type="InterPro" id="IPR000683">
    <property type="entry name" value="Gfo/Idh/MocA-like_OxRdtase_N"/>
</dbReference>
<dbReference type="SUPFAM" id="SSF51735">
    <property type="entry name" value="NAD(P)-binding Rossmann-fold domains"/>
    <property type="match status" value="1"/>
</dbReference>
<dbReference type="SUPFAM" id="SSF55347">
    <property type="entry name" value="Glyceraldehyde-3-phosphate dehydrogenase-like, C-terminal domain"/>
    <property type="match status" value="1"/>
</dbReference>
<dbReference type="Proteomes" id="UP000189674">
    <property type="component" value="Chromosome"/>
</dbReference>
<dbReference type="KEGG" id="alus:STSP2_02468"/>
<name>A0A1U9NMZ8_9BACT</name>
<dbReference type="InterPro" id="IPR043906">
    <property type="entry name" value="Gfo/Idh/MocA_OxRdtase_bact_C"/>
</dbReference>
<reference evidence="4" key="1">
    <citation type="submission" date="2017-02" db="EMBL/GenBank/DDBJ databases">
        <title>Comparative genomics and description of representatives of a novel lineage of planctomycetes thriving in anoxic sediments.</title>
        <authorList>
            <person name="Spring S."/>
            <person name="Bunk B."/>
            <person name="Sproer C."/>
        </authorList>
    </citation>
    <scope>NUCLEOTIDE SEQUENCE [LARGE SCALE GENOMIC DNA]</scope>
    <source>
        <strain evidence="4">ST-NAGAB-D1</strain>
    </source>
</reference>
<dbReference type="Pfam" id="PF19051">
    <property type="entry name" value="GFO_IDH_MocA_C2"/>
    <property type="match status" value="1"/>
</dbReference>
<dbReference type="GO" id="GO:0050606">
    <property type="term" value="F:4-carboxy-2-hydroxymuconate semialdehyde hemiacetal dehydrogenase activity"/>
    <property type="evidence" value="ECO:0007669"/>
    <property type="project" value="UniProtKB-EC"/>
</dbReference>
<dbReference type="Gene3D" id="3.40.50.720">
    <property type="entry name" value="NAD(P)-binding Rossmann-like Domain"/>
    <property type="match status" value="1"/>
</dbReference>
<evidence type="ECO:0000259" key="2">
    <source>
        <dbReference type="Pfam" id="PF19051"/>
    </source>
</evidence>
<sequence length="438" mass="49065" precursor="true">MSKGSGLNRRAFLKRAGAAGAAAIAFPHFVPATAMGKAWAAAPSERIVVGGIGVGSMGTGDLRNFLSRSNVQVVAVCDVDDRFANRAKGLVDKKYGNKGCATTRDYREILERDDLDAVFHALPDHWHSIISVACARKGLHIHGQKPLARTIWEGRQICDAVKEHNVVWQTGSWQRSQQHFRRACELVINGKIGDVKYVEVGLPDGKATGTKSLLDVPDALDWDMWLGPAPKRPYQDFGRGSCHWDWRWIMDYSGGQLTDWAGHHVDIAHWGLGLDRTGPVEIEGRGVYPKDGLYDVPIAYKFRCKYKNGVEMVVANRSQQPRGQGVVWYGEKGWIHVNRGGLWAEKPEVLRESILPNEIQLYDSNDHVGNFLDCVRSGKETITPVEVAHRSISVGLLGEIAMLTRRKLRWNPDTERFVDDEQANRYLSRPFRSPWHIA</sequence>
<dbReference type="RefSeq" id="WP_146662955.1">
    <property type="nucleotide sequence ID" value="NZ_CP019791.1"/>
</dbReference>
<dbReference type="PANTHER" id="PTHR43818">
    <property type="entry name" value="BCDNA.GH03377"/>
    <property type="match status" value="1"/>
</dbReference>
<feature type="domain" description="Gfo/Idh/MocA-like oxidoreductase N-terminal" evidence="1">
    <location>
        <begin position="49"/>
        <end position="171"/>
    </location>
</feature>
<keyword evidence="4" id="KW-1185">Reference proteome</keyword>
<accession>A0A1U9NMZ8</accession>
<gene>
    <name evidence="3" type="primary">ligC_3</name>
    <name evidence="3" type="ORF">STSP2_02468</name>
</gene>
<dbReference type="Gene3D" id="3.30.360.10">
    <property type="entry name" value="Dihydrodipicolinate Reductase, domain 2"/>
    <property type="match status" value="1"/>
</dbReference>
<evidence type="ECO:0000313" key="4">
    <source>
        <dbReference type="Proteomes" id="UP000189674"/>
    </source>
</evidence>
<dbReference type="InterPro" id="IPR050463">
    <property type="entry name" value="Gfo/Idh/MocA_oxidrdct_glycsds"/>
</dbReference>
<feature type="domain" description="Gfo/Idh/MocA-like oxidoreductase bacterial type C-terminal" evidence="2">
    <location>
        <begin position="214"/>
        <end position="437"/>
    </location>
</feature>
<dbReference type="InterPro" id="IPR019546">
    <property type="entry name" value="TAT_signal_bac_arc"/>
</dbReference>
<dbReference type="EC" id="1.1.1.312" evidence="3"/>
<dbReference type="Pfam" id="PF01408">
    <property type="entry name" value="GFO_IDH_MocA"/>
    <property type="match status" value="1"/>
</dbReference>
<dbReference type="PROSITE" id="PS51318">
    <property type="entry name" value="TAT"/>
    <property type="match status" value="1"/>
</dbReference>
<proteinExistence type="predicted"/>